<evidence type="ECO:0000313" key="8">
    <source>
        <dbReference type="Proteomes" id="UP001497382"/>
    </source>
</evidence>
<keyword evidence="4 5" id="KW-0238">DNA-binding</keyword>
<name>A0AAV1ZLU5_9ARAC</name>
<evidence type="ECO:0000256" key="5">
    <source>
        <dbReference type="PROSITE-ProRule" id="PRU00309"/>
    </source>
</evidence>
<keyword evidence="8" id="KW-1185">Reference proteome</keyword>
<evidence type="ECO:0000256" key="3">
    <source>
        <dbReference type="ARBA" id="ARBA00022833"/>
    </source>
</evidence>
<dbReference type="PROSITE" id="PS50950">
    <property type="entry name" value="ZF_THAP"/>
    <property type="match status" value="1"/>
</dbReference>
<organism evidence="7 8">
    <name type="scientific">Larinioides sclopetarius</name>
    <dbReference type="NCBI Taxonomy" id="280406"/>
    <lineage>
        <taxon>Eukaryota</taxon>
        <taxon>Metazoa</taxon>
        <taxon>Ecdysozoa</taxon>
        <taxon>Arthropoda</taxon>
        <taxon>Chelicerata</taxon>
        <taxon>Arachnida</taxon>
        <taxon>Araneae</taxon>
        <taxon>Araneomorphae</taxon>
        <taxon>Entelegynae</taxon>
        <taxon>Araneoidea</taxon>
        <taxon>Araneidae</taxon>
        <taxon>Larinioides</taxon>
    </lineage>
</organism>
<keyword evidence="3" id="KW-0862">Zinc</keyword>
<proteinExistence type="predicted"/>
<evidence type="ECO:0000256" key="1">
    <source>
        <dbReference type="ARBA" id="ARBA00022723"/>
    </source>
</evidence>
<comment type="caution">
    <text evidence="7">The sequence shown here is derived from an EMBL/GenBank/DDBJ whole genome shotgun (WGS) entry which is preliminary data.</text>
</comment>
<dbReference type="SUPFAM" id="SSF57716">
    <property type="entry name" value="Glucocorticoid receptor-like (DNA-binding domain)"/>
    <property type="match status" value="1"/>
</dbReference>
<dbReference type="Pfam" id="PF05485">
    <property type="entry name" value="THAP"/>
    <property type="match status" value="1"/>
</dbReference>
<dbReference type="InterPro" id="IPR006612">
    <property type="entry name" value="THAP_Znf"/>
</dbReference>
<gene>
    <name evidence="7" type="ORF">LARSCL_LOCUS6575</name>
</gene>
<dbReference type="EMBL" id="CAXIEN010000063">
    <property type="protein sequence ID" value="CAL1272772.1"/>
    <property type="molecule type" value="Genomic_DNA"/>
</dbReference>
<evidence type="ECO:0000256" key="4">
    <source>
        <dbReference type="ARBA" id="ARBA00023125"/>
    </source>
</evidence>
<dbReference type="GO" id="GO:0008270">
    <property type="term" value="F:zinc ion binding"/>
    <property type="evidence" value="ECO:0007669"/>
    <property type="project" value="UniProtKB-KW"/>
</dbReference>
<sequence>MMPYTCSVPACRGNYDAENKVHVFGFPSDKDLRDKWLRAIPRKDFTITNNSKATSLNSVRKLYDLESSNILKFGYGLTRKALWPTNLERQSVKLALKLLNTNIVHALRELGIKYNLEHYEQTAEFINIICTWWDIVNVKTPNKGKAKNNPMCEPLTSNSSDKKLIFLKQFVSWLTRWENFDSNNGRLSKETFLAARHTTEAFIEITNYCTQELKKPYVLLGKIQTDKLESRFGQYRSMAGDQYHISIRQIYETESKLRLCHELKLASHKKEVAIENGSPRWYDSFLKQAGLLQSRWPRLARGRIHRFRCQGMECVATRVGGRNEDTNVPGASFRGRQDDKTE</sequence>
<dbReference type="Proteomes" id="UP001497382">
    <property type="component" value="Unassembled WGS sequence"/>
</dbReference>
<evidence type="ECO:0000256" key="2">
    <source>
        <dbReference type="ARBA" id="ARBA00022771"/>
    </source>
</evidence>
<protein>
    <recommendedName>
        <fullName evidence="6">THAP-type domain-containing protein</fullName>
    </recommendedName>
</protein>
<accession>A0AAV1ZLU5</accession>
<dbReference type="AlphaFoldDB" id="A0AAV1ZLU5"/>
<dbReference type="GO" id="GO:0003677">
    <property type="term" value="F:DNA binding"/>
    <property type="evidence" value="ECO:0007669"/>
    <property type="project" value="UniProtKB-UniRule"/>
</dbReference>
<keyword evidence="2 5" id="KW-0863">Zinc-finger</keyword>
<evidence type="ECO:0000313" key="7">
    <source>
        <dbReference type="EMBL" id="CAL1272772.1"/>
    </source>
</evidence>
<feature type="domain" description="THAP-type" evidence="6">
    <location>
        <begin position="2"/>
        <end position="87"/>
    </location>
</feature>
<evidence type="ECO:0000259" key="6">
    <source>
        <dbReference type="PROSITE" id="PS50950"/>
    </source>
</evidence>
<reference evidence="7 8" key="1">
    <citation type="submission" date="2024-04" db="EMBL/GenBank/DDBJ databases">
        <authorList>
            <person name="Rising A."/>
            <person name="Reimegard J."/>
            <person name="Sonavane S."/>
            <person name="Akerstrom W."/>
            <person name="Nylinder S."/>
            <person name="Hedman E."/>
            <person name="Kallberg Y."/>
        </authorList>
    </citation>
    <scope>NUCLEOTIDE SEQUENCE [LARGE SCALE GENOMIC DNA]</scope>
</reference>
<keyword evidence="1" id="KW-0479">Metal-binding</keyword>